<gene>
    <name evidence="2" type="ORF">EPD60_14195</name>
</gene>
<organism evidence="2 3">
    <name type="scientific">Flaviaesturariibacter flavus</name>
    <dbReference type="NCBI Taxonomy" id="2502780"/>
    <lineage>
        <taxon>Bacteria</taxon>
        <taxon>Pseudomonadati</taxon>
        <taxon>Bacteroidota</taxon>
        <taxon>Chitinophagia</taxon>
        <taxon>Chitinophagales</taxon>
        <taxon>Chitinophagaceae</taxon>
        <taxon>Flaviaestuariibacter</taxon>
    </lineage>
</organism>
<comment type="caution">
    <text evidence="2">The sequence shown here is derived from an EMBL/GenBank/DDBJ whole genome shotgun (WGS) entry which is preliminary data.</text>
</comment>
<feature type="chain" id="PRO_5020818607" description="Outer membrane protein beta-barrel domain-containing protein" evidence="1">
    <location>
        <begin position="21"/>
        <end position="158"/>
    </location>
</feature>
<protein>
    <recommendedName>
        <fullName evidence="4">Outer membrane protein beta-barrel domain-containing protein</fullName>
    </recommendedName>
</protein>
<keyword evidence="1" id="KW-0732">Signal</keyword>
<dbReference type="AlphaFoldDB" id="A0A4R1B306"/>
<proteinExistence type="predicted"/>
<evidence type="ECO:0008006" key="4">
    <source>
        <dbReference type="Google" id="ProtNLM"/>
    </source>
</evidence>
<dbReference type="OrthoDB" id="978645at2"/>
<evidence type="ECO:0000313" key="3">
    <source>
        <dbReference type="Proteomes" id="UP000295334"/>
    </source>
</evidence>
<accession>A0A4R1B306</accession>
<name>A0A4R1B306_9BACT</name>
<evidence type="ECO:0000256" key="1">
    <source>
        <dbReference type="SAM" id="SignalP"/>
    </source>
</evidence>
<evidence type="ECO:0000313" key="2">
    <source>
        <dbReference type="EMBL" id="TCJ12424.1"/>
    </source>
</evidence>
<reference evidence="2 3" key="1">
    <citation type="submission" date="2019-03" db="EMBL/GenBank/DDBJ databases">
        <authorList>
            <person name="Kim M.K.M."/>
        </authorList>
    </citation>
    <scope>NUCLEOTIDE SEQUENCE [LARGE SCALE GENOMIC DNA]</scope>
    <source>
        <strain evidence="2 3">17J68-12</strain>
    </source>
</reference>
<dbReference type="EMBL" id="SJZI01000050">
    <property type="protein sequence ID" value="TCJ12424.1"/>
    <property type="molecule type" value="Genomic_DNA"/>
</dbReference>
<dbReference type="RefSeq" id="WP_131450183.1">
    <property type="nucleotide sequence ID" value="NZ_SJZI01000050.1"/>
</dbReference>
<sequence>MKKTLVFLALCACAAMGAHAQNEGTDYRTALGFKYFPAGVTVKRFLGRHTALEALGYSHDGFRFTALVEYYIPIAPAAGLNAYLGPGAHVGFHNELWKEHHPDINDRTVYGVDGVVGIDYKMKGVPLNLSIDWQPSYNFTTDRTFEGGWGGIGIRFAF</sequence>
<feature type="signal peptide" evidence="1">
    <location>
        <begin position="1"/>
        <end position="20"/>
    </location>
</feature>
<dbReference type="Proteomes" id="UP000295334">
    <property type="component" value="Unassembled WGS sequence"/>
</dbReference>
<keyword evidence="3" id="KW-1185">Reference proteome</keyword>